<sequence>MSADPDPMTEWPPDDLVVFSEEQRFRQIWILILIAFIAVIAWYSFFHQIIRGEPFGNNPASDSVVLIILAVFGIIFPAWFIIMKLEIQVTQNALRFRMYPLHLSWREHPLETIADAEAVVYRPIREYGGWGIRFGRKGMAYNVSGNEGVQVTLRNGKSFLLGSLRAAELGQALRSRIR</sequence>
<keyword evidence="1" id="KW-1133">Transmembrane helix</keyword>
<evidence type="ECO:0000256" key="1">
    <source>
        <dbReference type="SAM" id="Phobius"/>
    </source>
</evidence>
<feature type="transmembrane region" description="Helical" evidence="1">
    <location>
        <begin position="65"/>
        <end position="87"/>
    </location>
</feature>
<evidence type="ECO:0008006" key="3">
    <source>
        <dbReference type="Google" id="ProtNLM"/>
    </source>
</evidence>
<dbReference type="AlphaFoldDB" id="A0A0W8F3L5"/>
<protein>
    <recommendedName>
        <fullName evidence="3">Bacterial Pleckstrin homology domain-containing protein</fullName>
    </recommendedName>
</protein>
<organism evidence="2">
    <name type="scientific">hydrocarbon metagenome</name>
    <dbReference type="NCBI Taxonomy" id="938273"/>
    <lineage>
        <taxon>unclassified sequences</taxon>
        <taxon>metagenomes</taxon>
        <taxon>ecological metagenomes</taxon>
    </lineage>
</organism>
<comment type="caution">
    <text evidence="2">The sequence shown here is derived from an EMBL/GenBank/DDBJ whole genome shotgun (WGS) entry which is preliminary data.</text>
</comment>
<keyword evidence="1" id="KW-0472">Membrane</keyword>
<dbReference type="InterPro" id="IPR046139">
    <property type="entry name" value="DUF6141"/>
</dbReference>
<evidence type="ECO:0000313" key="2">
    <source>
        <dbReference type="EMBL" id="KUG15445.1"/>
    </source>
</evidence>
<keyword evidence="1" id="KW-0812">Transmembrane</keyword>
<accession>A0A0W8F3L5</accession>
<reference evidence="2" key="1">
    <citation type="journal article" date="2015" name="Proc. Natl. Acad. Sci. U.S.A.">
        <title>Networks of energetic and metabolic interactions define dynamics in microbial communities.</title>
        <authorList>
            <person name="Embree M."/>
            <person name="Liu J.K."/>
            <person name="Al-Bassam M.M."/>
            <person name="Zengler K."/>
        </authorList>
    </citation>
    <scope>NUCLEOTIDE SEQUENCE</scope>
</reference>
<gene>
    <name evidence="2" type="ORF">ASZ90_014908</name>
</gene>
<name>A0A0W8F3L5_9ZZZZ</name>
<feature type="transmembrane region" description="Helical" evidence="1">
    <location>
        <begin position="28"/>
        <end position="45"/>
    </location>
</feature>
<proteinExistence type="predicted"/>
<dbReference type="EMBL" id="LNQE01001556">
    <property type="protein sequence ID" value="KUG15445.1"/>
    <property type="molecule type" value="Genomic_DNA"/>
</dbReference>
<dbReference type="Pfam" id="PF19638">
    <property type="entry name" value="DUF6141"/>
    <property type="match status" value="1"/>
</dbReference>